<accession>A0A1L8CLL1</accession>
<evidence type="ECO:0000313" key="6">
    <source>
        <dbReference type="EMBL" id="GAV19729.1"/>
    </source>
</evidence>
<dbReference type="RefSeq" id="WP_072659063.1">
    <property type="nucleotide sequence ID" value="NZ_BDFD01000004.1"/>
</dbReference>
<comment type="similarity">
    <text evidence="2 5">Belongs to the bacterial histone-like protein family.</text>
</comment>
<dbReference type="SMART" id="SM00411">
    <property type="entry name" value="BHL"/>
    <property type="match status" value="1"/>
</dbReference>
<evidence type="ECO:0000256" key="2">
    <source>
        <dbReference type="ARBA" id="ARBA00010529"/>
    </source>
</evidence>
<dbReference type="PROSITE" id="PS00045">
    <property type="entry name" value="HISTONE_LIKE"/>
    <property type="match status" value="1"/>
</dbReference>
<dbReference type="PANTHER" id="PTHR33175:SF3">
    <property type="entry name" value="DNA-BINDING PROTEIN HU-BETA"/>
    <property type="match status" value="1"/>
</dbReference>
<dbReference type="PRINTS" id="PR01727">
    <property type="entry name" value="DNABINDINGHU"/>
</dbReference>
<dbReference type="GO" id="GO:0006351">
    <property type="term" value="P:DNA-templated transcription"/>
    <property type="evidence" value="ECO:0007669"/>
    <property type="project" value="UniProtKB-ARBA"/>
</dbReference>
<dbReference type="CDD" id="cd13831">
    <property type="entry name" value="HU"/>
    <property type="match status" value="1"/>
</dbReference>
<dbReference type="Pfam" id="PF00216">
    <property type="entry name" value="Bac_DNA_binding"/>
    <property type="match status" value="1"/>
</dbReference>
<keyword evidence="7" id="KW-1185">Reference proteome</keyword>
<protein>
    <submittedName>
        <fullName evidence="6">DNA-binding protein HU-beta</fullName>
    </submittedName>
</protein>
<name>A0A1L8CLL1_9PROT</name>
<dbReference type="GO" id="GO:0030527">
    <property type="term" value="F:structural constituent of chromatin"/>
    <property type="evidence" value="ECO:0007669"/>
    <property type="project" value="InterPro"/>
</dbReference>
<dbReference type="EMBL" id="BDFD01000004">
    <property type="protein sequence ID" value="GAV19729.1"/>
    <property type="molecule type" value="Genomic_DNA"/>
</dbReference>
<dbReference type="GO" id="GO:0005829">
    <property type="term" value="C:cytosol"/>
    <property type="evidence" value="ECO:0007669"/>
    <property type="project" value="TreeGrafter"/>
</dbReference>
<dbReference type="GO" id="GO:0042802">
    <property type="term" value="F:identical protein binding"/>
    <property type="evidence" value="ECO:0007669"/>
    <property type="project" value="UniProtKB-ARBA"/>
</dbReference>
<organism evidence="6 7">
    <name type="scientific">Mariprofundus micogutta</name>
    <dbReference type="NCBI Taxonomy" id="1921010"/>
    <lineage>
        <taxon>Bacteria</taxon>
        <taxon>Pseudomonadati</taxon>
        <taxon>Pseudomonadota</taxon>
        <taxon>Candidatius Mariprofundia</taxon>
        <taxon>Mariprofundales</taxon>
        <taxon>Mariprofundaceae</taxon>
        <taxon>Mariprofundus</taxon>
    </lineage>
</organism>
<dbReference type="AlphaFoldDB" id="A0A1L8CLL1"/>
<dbReference type="OrthoDB" id="5295544at2"/>
<reference evidence="6 7" key="1">
    <citation type="journal article" date="2017" name="Arch. Microbiol.">
        <title>Mariprofundus micogutta sp. nov., a novel iron-oxidizing zetaproteobacterium isolated from a deep-sea hydrothermal field at the Bayonnaise knoll of the Izu-Ogasawara arc, and a description of Mariprofundales ord. nov. and Zetaproteobacteria classis nov.</title>
        <authorList>
            <person name="Makita H."/>
            <person name="Tanaka E."/>
            <person name="Mitsunobu S."/>
            <person name="Miyazaki M."/>
            <person name="Nunoura T."/>
            <person name="Uematsu K."/>
            <person name="Takaki Y."/>
            <person name="Nishi S."/>
            <person name="Shimamura S."/>
            <person name="Takai K."/>
        </authorList>
    </citation>
    <scope>NUCLEOTIDE SEQUENCE [LARGE SCALE GENOMIC DNA]</scope>
    <source>
        <strain evidence="6 7">ET2</strain>
    </source>
</reference>
<evidence type="ECO:0000313" key="7">
    <source>
        <dbReference type="Proteomes" id="UP000231632"/>
    </source>
</evidence>
<dbReference type="GO" id="GO:0003677">
    <property type="term" value="F:DNA binding"/>
    <property type="evidence" value="ECO:0007669"/>
    <property type="project" value="UniProtKB-KW"/>
</dbReference>
<dbReference type="STRING" id="1921010.MMIC_P0682"/>
<dbReference type="FunFam" id="4.10.520.10:FF:000001">
    <property type="entry name" value="DNA-binding protein HU"/>
    <property type="match status" value="1"/>
</dbReference>
<evidence type="ECO:0000256" key="4">
    <source>
        <dbReference type="ARBA" id="ARBA00023125"/>
    </source>
</evidence>
<dbReference type="Proteomes" id="UP000231632">
    <property type="component" value="Unassembled WGS sequence"/>
</dbReference>
<sequence length="90" mass="8886">MNKADLVSHVAASADLSKSAAGEAVEAVLSGISGALAGGDSVSLVGFGTFSVAERAARTARNPRTGESIDVAASKAPKFKAGKALKDAVK</sequence>
<dbReference type="GO" id="GO:1990103">
    <property type="term" value="C:DnaA-HU complex"/>
    <property type="evidence" value="ECO:0007669"/>
    <property type="project" value="UniProtKB-ARBA"/>
</dbReference>
<dbReference type="Gene3D" id="4.10.520.10">
    <property type="entry name" value="IHF-like DNA-binding proteins"/>
    <property type="match status" value="1"/>
</dbReference>
<dbReference type="GO" id="GO:0006270">
    <property type="term" value="P:DNA replication initiation"/>
    <property type="evidence" value="ECO:0007669"/>
    <property type="project" value="UniProtKB-ARBA"/>
</dbReference>
<comment type="caution">
    <text evidence="6">The sequence shown here is derived from an EMBL/GenBank/DDBJ whole genome shotgun (WGS) entry which is preliminary data.</text>
</comment>
<dbReference type="InterPro" id="IPR010992">
    <property type="entry name" value="IHF-like_DNA-bd_dom_sf"/>
</dbReference>
<keyword evidence="3" id="KW-0226">DNA condensation</keyword>
<proteinExistence type="inferred from homology"/>
<gene>
    <name evidence="6" type="ORF">MMIC_P0682</name>
</gene>
<dbReference type="InterPro" id="IPR020816">
    <property type="entry name" value="Histone-like_DNA-bd_CS"/>
</dbReference>
<keyword evidence="4 6" id="KW-0238">DNA-binding</keyword>
<comment type="function">
    <text evidence="1">Histone-like DNA-binding protein which is capable of wrapping DNA to stabilize it, and thus to prevent its denaturation under extreme environmental conditions.</text>
</comment>
<evidence type="ECO:0000256" key="1">
    <source>
        <dbReference type="ARBA" id="ARBA00003819"/>
    </source>
</evidence>
<dbReference type="GO" id="GO:0030261">
    <property type="term" value="P:chromosome condensation"/>
    <property type="evidence" value="ECO:0007669"/>
    <property type="project" value="UniProtKB-KW"/>
</dbReference>
<dbReference type="SUPFAM" id="SSF47729">
    <property type="entry name" value="IHF-like DNA-binding proteins"/>
    <property type="match status" value="1"/>
</dbReference>
<dbReference type="GO" id="GO:1990178">
    <property type="term" value="C:HU-DNA complex"/>
    <property type="evidence" value="ECO:0007669"/>
    <property type="project" value="UniProtKB-ARBA"/>
</dbReference>
<evidence type="ECO:0000256" key="3">
    <source>
        <dbReference type="ARBA" id="ARBA00023067"/>
    </source>
</evidence>
<dbReference type="PANTHER" id="PTHR33175">
    <property type="entry name" value="DNA-BINDING PROTEIN HU"/>
    <property type="match status" value="1"/>
</dbReference>
<evidence type="ECO:0000256" key="5">
    <source>
        <dbReference type="RuleBase" id="RU003939"/>
    </source>
</evidence>
<dbReference type="InterPro" id="IPR000119">
    <property type="entry name" value="Hist_DNA-bd"/>
</dbReference>